<gene>
    <name evidence="7" type="ORF">KIW84_076453</name>
</gene>
<feature type="transmembrane region" description="Helical" evidence="6">
    <location>
        <begin position="352"/>
        <end position="373"/>
    </location>
</feature>
<keyword evidence="4 6" id="KW-1133">Transmembrane helix</keyword>
<dbReference type="Gramene" id="Psat07G0645300-T1">
    <property type="protein sequence ID" value="KAI5391645.1"/>
    <property type="gene ID" value="KIW84_076453"/>
</dbReference>
<dbReference type="AlphaFoldDB" id="A0A9D4VZG4"/>
<feature type="transmembrane region" description="Helical" evidence="6">
    <location>
        <begin position="438"/>
        <end position="455"/>
    </location>
</feature>
<evidence type="ECO:0000256" key="4">
    <source>
        <dbReference type="ARBA" id="ARBA00022989"/>
    </source>
</evidence>
<keyword evidence="3 6" id="KW-0812">Transmembrane</keyword>
<comment type="similarity">
    <text evidence="2">Belongs to the major facilitator superfamily. Proton-dependent oligopeptide transporter (POT/PTR) (TC 2.A.17) family.</text>
</comment>
<feature type="transmembrane region" description="Helical" evidence="6">
    <location>
        <begin position="475"/>
        <end position="494"/>
    </location>
</feature>
<feature type="transmembrane region" description="Helical" evidence="6">
    <location>
        <begin position="203"/>
        <end position="228"/>
    </location>
</feature>
<dbReference type="GO" id="GO:0016020">
    <property type="term" value="C:membrane"/>
    <property type="evidence" value="ECO:0007669"/>
    <property type="project" value="UniProtKB-SubCell"/>
</dbReference>
<feature type="transmembrane region" description="Helical" evidence="6">
    <location>
        <begin position="50"/>
        <end position="74"/>
    </location>
</feature>
<feature type="transmembrane region" description="Helical" evidence="6">
    <location>
        <begin position="86"/>
        <end position="107"/>
    </location>
</feature>
<dbReference type="InterPro" id="IPR000109">
    <property type="entry name" value="POT_fam"/>
</dbReference>
<dbReference type="SUPFAM" id="SSF103473">
    <property type="entry name" value="MFS general substrate transporter"/>
    <property type="match status" value="1"/>
</dbReference>
<evidence type="ECO:0000313" key="8">
    <source>
        <dbReference type="Proteomes" id="UP001058974"/>
    </source>
</evidence>
<proteinExistence type="inferred from homology"/>
<dbReference type="Gramene" id="Psat7g232000.1">
    <property type="protein sequence ID" value="Psat7g232000.1.cds"/>
    <property type="gene ID" value="Psat7g232000"/>
</dbReference>
<evidence type="ECO:0000256" key="1">
    <source>
        <dbReference type="ARBA" id="ARBA00004141"/>
    </source>
</evidence>
<evidence type="ECO:0000256" key="2">
    <source>
        <dbReference type="ARBA" id="ARBA00005982"/>
    </source>
</evidence>
<dbReference type="Pfam" id="PF00854">
    <property type="entry name" value="PTR2"/>
    <property type="match status" value="1"/>
</dbReference>
<comment type="caution">
    <text evidence="7">The sequence shown here is derived from an EMBL/GenBank/DDBJ whole genome shotgun (WGS) entry which is preliminary data.</text>
</comment>
<evidence type="ECO:0000256" key="3">
    <source>
        <dbReference type="ARBA" id="ARBA00022692"/>
    </source>
</evidence>
<name>A0A9D4VZG4_PEA</name>
<dbReference type="PANTHER" id="PTHR11654">
    <property type="entry name" value="OLIGOPEPTIDE TRANSPORTER-RELATED"/>
    <property type="match status" value="1"/>
</dbReference>
<feature type="transmembrane region" description="Helical" evidence="6">
    <location>
        <begin position="515"/>
        <end position="539"/>
    </location>
</feature>
<dbReference type="EMBL" id="JAMSHJ010000007">
    <property type="protein sequence ID" value="KAI5391645.1"/>
    <property type="molecule type" value="Genomic_DNA"/>
</dbReference>
<evidence type="ECO:0000256" key="6">
    <source>
        <dbReference type="SAM" id="Phobius"/>
    </source>
</evidence>
<keyword evidence="8" id="KW-1185">Reference proteome</keyword>
<protein>
    <submittedName>
        <fullName evidence="7">Uncharacterized protein</fullName>
    </submittedName>
</protein>
<feature type="transmembrane region" description="Helical" evidence="6">
    <location>
        <begin position="559"/>
        <end position="578"/>
    </location>
</feature>
<dbReference type="Gene3D" id="1.20.1250.20">
    <property type="entry name" value="MFS general substrate transporter like domains"/>
    <property type="match status" value="1"/>
</dbReference>
<feature type="transmembrane region" description="Helical" evidence="6">
    <location>
        <begin position="119"/>
        <end position="141"/>
    </location>
</feature>
<organism evidence="7 8">
    <name type="scientific">Pisum sativum</name>
    <name type="common">Garden pea</name>
    <name type="synonym">Lathyrus oleraceus</name>
    <dbReference type="NCBI Taxonomy" id="3888"/>
    <lineage>
        <taxon>Eukaryota</taxon>
        <taxon>Viridiplantae</taxon>
        <taxon>Streptophyta</taxon>
        <taxon>Embryophyta</taxon>
        <taxon>Tracheophyta</taxon>
        <taxon>Spermatophyta</taxon>
        <taxon>Magnoliopsida</taxon>
        <taxon>eudicotyledons</taxon>
        <taxon>Gunneridae</taxon>
        <taxon>Pentapetalae</taxon>
        <taxon>rosids</taxon>
        <taxon>fabids</taxon>
        <taxon>Fabales</taxon>
        <taxon>Fabaceae</taxon>
        <taxon>Papilionoideae</taxon>
        <taxon>50 kb inversion clade</taxon>
        <taxon>NPAAA clade</taxon>
        <taxon>Hologalegina</taxon>
        <taxon>IRL clade</taxon>
        <taxon>Fabeae</taxon>
        <taxon>Lathyrus</taxon>
    </lineage>
</organism>
<sequence>MDGNEEDSSSQVIEVYEHEEKCINSCTGDGSVDFYGKPALKARTGGWKSASLLLVNQGLIALAFSGVEANLVLFSKLVLKQTNVEAASTFSIWMGTTYFFSLIGAFLSDSYLGRYLTCIIFQLVFIIGLVMLSLSAHFFFLKPHGCEQNGVPCESDIQNQFPLFYISIYLIALGSGVSDPALPTLGADQFDEEEPDEQRSKTLIYGYFYVALNLGSLIAETVLAYIAITGHWVMGFWICTGCACVSFVVLLSGTLRYRHYKSFGNPFSKFTRVIVSFLRKVKSQIHSIGEGFYGIQRDDDTRVRRIHHTNGLRFFDRASMVSDDATEMLLGKGQKSYTWNFSSVTQNEGVKYILRVLPIWFCTIFSSSVFIQMRSLFVEQGSTMDRTFFKFQIPPASMTTFDIINTSTFIILFDVLIIPLYKKLMKKSPKLPSELQNIGIGFAIATVTLIVAGFIEKERLNFASENGEETSSLSIFWLIPQYMLLGVAEAFVYVAQMNFFTSQSPDGLESLGMGLYMFSSALGCYVGNIILTVVNRITSSGQGQHGWVSPNLNDGHLDMYFFLSSLFIFIDLILYIICAKRYKGI</sequence>
<evidence type="ECO:0000313" key="7">
    <source>
        <dbReference type="EMBL" id="KAI5391645.1"/>
    </source>
</evidence>
<dbReference type="Proteomes" id="UP001058974">
    <property type="component" value="Chromosome 7"/>
</dbReference>
<dbReference type="InterPro" id="IPR036259">
    <property type="entry name" value="MFS_trans_sf"/>
</dbReference>
<dbReference type="GO" id="GO:0022857">
    <property type="term" value="F:transmembrane transporter activity"/>
    <property type="evidence" value="ECO:0007669"/>
    <property type="project" value="InterPro"/>
</dbReference>
<accession>A0A9D4VZG4</accession>
<dbReference type="OrthoDB" id="8904098at2759"/>
<evidence type="ECO:0000256" key="5">
    <source>
        <dbReference type="ARBA" id="ARBA00023136"/>
    </source>
</evidence>
<dbReference type="Gramene" id="PSAT_LOCUS29523_t1">
    <property type="protein sequence ID" value="CAL5211068.1"/>
    <property type="gene ID" value="PSAT_LOCUS29523"/>
</dbReference>
<feature type="transmembrane region" description="Helical" evidence="6">
    <location>
        <begin position="393"/>
        <end position="417"/>
    </location>
</feature>
<feature type="transmembrane region" description="Helical" evidence="6">
    <location>
        <begin position="234"/>
        <end position="255"/>
    </location>
</feature>
<keyword evidence="5 6" id="KW-0472">Membrane</keyword>
<reference evidence="7 8" key="1">
    <citation type="journal article" date="2022" name="Nat. Genet.">
        <title>Improved pea reference genome and pan-genome highlight genomic features and evolutionary characteristics.</title>
        <authorList>
            <person name="Yang T."/>
            <person name="Liu R."/>
            <person name="Luo Y."/>
            <person name="Hu S."/>
            <person name="Wang D."/>
            <person name="Wang C."/>
            <person name="Pandey M.K."/>
            <person name="Ge S."/>
            <person name="Xu Q."/>
            <person name="Li N."/>
            <person name="Li G."/>
            <person name="Huang Y."/>
            <person name="Saxena R.K."/>
            <person name="Ji Y."/>
            <person name="Li M."/>
            <person name="Yan X."/>
            <person name="He Y."/>
            <person name="Liu Y."/>
            <person name="Wang X."/>
            <person name="Xiang C."/>
            <person name="Varshney R.K."/>
            <person name="Ding H."/>
            <person name="Gao S."/>
            <person name="Zong X."/>
        </authorList>
    </citation>
    <scope>NUCLEOTIDE SEQUENCE [LARGE SCALE GENOMIC DNA]</scope>
    <source>
        <strain evidence="7 8">cv. Zhongwan 6</strain>
    </source>
</reference>
<comment type="subcellular location">
    <subcellularLocation>
        <location evidence="1">Membrane</location>
        <topology evidence="1">Multi-pass membrane protein</topology>
    </subcellularLocation>
</comment>